<protein>
    <submittedName>
        <fullName evidence="2">Uncharacterized protein</fullName>
    </submittedName>
</protein>
<name>A0A2S0K3I6_LYSSH</name>
<organism evidence="2 4">
    <name type="scientific">Lysinibacillus sphaericus</name>
    <name type="common">Bacillus sphaericus</name>
    <dbReference type="NCBI Taxonomy" id="1421"/>
    <lineage>
        <taxon>Bacteria</taxon>
        <taxon>Bacillati</taxon>
        <taxon>Bacillota</taxon>
        <taxon>Bacilli</taxon>
        <taxon>Bacillales</taxon>
        <taxon>Bacillaceae</taxon>
        <taxon>Lysinibacillus</taxon>
    </lineage>
</organism>
<dbReference type="EMBL" id="CP019980">
    <property type="protein sequence ID" value="AVK97898.1"/>
    <property type="molecule type" value="Genomic_DNA"/>
</dbReference>
<keyword evidence="1" id="KW-1133">Transmembrane helix</keyword>
<evidence type="ECO:0000256" key="1">
    <source>
        <dbReference type="SAM" id="Phobius"/>
    </source>
</evidence>
<evidence type="ECO:0000313" key="3">
    <source>
        <dbReference type="EMBL" id="SUV16169.1"/>
    </source>
</evidence>
<dbReference type="EMBL" id="UFSZ01000001">
    <property type="protein sequence ID" value="SUV16169.1"/>
    <property type="molecule type" value="Genomic_DNA"/>
</dbReference>
<evidence type="ECO:0000313" key="4">
    <source>
        <dbReference type="Proteomes" id="UP000238825"/>
    </source>
</evidence>
<feature type="transmembrane region" description="Helical" evidence="1">
    <location>
        <begin position="43"/>
        <end position="63"/>
    </location>
</feature>
<evidence type="ECO:0000313" key="2">
    <source>
        <dbReference type="EMBL" id="AVK97898.1"/>
    </source>
</evidence>
<keyword evidence="1" id="KW-0812">Transmembrane</keyword>
<dbReference type="Proteomes" id="UP000255295">
    <property type="component" value="Unassembled WGS sequence"/>
</dbReference>
<keyword evidence="1" id="KW-0472">Membrane</keyword>
<reference evidence="3 5" key="2">
    <citation type="submission" date="2018-06" db="EMBL/GenBank/DDBJ databases">
        <authorList>
            <consortium name="Pathogen Informatics"/>
            <person name="Doyle S."/>
        </authorList>
    </citation>
    <scope>NUCLEOTIDE SEQUENCE [LARGE SCALE GENOMIC DNA]</scope>
    <source>
        <strain evidence="3 5">NCTC10338</strain>
    </source>
</reference>
<gene>
    <name evidence="2" type="ORF">LS41612_17215</name>
    <name evidence="3" type="ORF">NCTC10338_01244</name>
</gene>
<feature type="transmembrane region" description="Helical" evidence="1">
    <location>
        <begin position="201"/>
        <end position="223"/>
    </location>
</feature>
<dbReference type="GeneID" id="48277943"/>
<evidence type="ECO:0000313" key="5">
    <source>
        <dbReference type="Proteomes" id="UP000255295"/>
    </source>
</evidence>
<reference evidence="2 4" key="1">
    <citation type="submission" date="2017-03" db="EMBL/GenBank/DDBJ databases">
        <title>The whole genome sequencing and assembly of Lysinibacillus sphaericus DSM 28T strain.</title>
        <authorList>
            <person name="Lee Y.-J."/>
            <person name="Yi H."/>
            <person name="Bahn Y.-S."/>
            <person name="Kim J.F."/>
            <person name="Lee D.-W."/>
        </authorList>
    </citation>
    <scope>NUCLEOTIDE SEQUENCE [LARGE SCALE GENOMIC DNA]</scope>
    <source>
        <strain evidence="2 4">DSM 28</strain>
    </source>
</reference>
<feature type="transmembrane region" description="Helical" evidence="1">
    <location>
        <begin position="136"/>
        <end position="160"/>
    </location>
</feature>
<proteinExistence type="predicted"/>
<feature type="transmembrane region" description="Helical" evidence="1">
    <location>
        <begin position="167"/>
        <end position="189"/>
    </location>
</feature>
<dbReference type="RefSeq" id="WP_024361601.1">
    <property type="nucleotide sequence ID" value="NZ_BJNS01000057.1"/>
</dbReference>
<dbReference type="Proteomes" id="UP000238825">
    <property type="component" value="Chromosome"/>
</dbReference>
<dbReference type="AlphaFoldDB" id="A0A2S0K3I6"/>
<sequence>MKTVQGSLYVFFQSYKKSNIIFWCILFAIVLLSFFIDSFFGQYITFAMTISIPVYIFYSTMGAKILNKTLPYFLKLGLSRMQYVWNIGLFFIVWSLIGAFIIACTHKMISFVSNLLDYQNMVIIHPLFFFSSSDSFFLTMAIDTVLLLLCLISSLLLNVVFYRFGTLGGYSFIGVMALIPIMMVIFGWYSPLLLTLSKASTLQIISSLLGMIIIIYIVISSALRKAPAMPS</sequence>
<feature type="transmembrane region" description="Helical" evidence="1">
    <location>
        <begin position="20"/>
        <end position="36"/>
    </location>
</feature>
<feature type="transmembrane region" description="Helical" evidence="1">
    <location>
        <begin position="83"/>
        <end position="104"/>
    </location>
</feature>
<accession>A0A2S0K3I6</accession>